<gene>
    <name evidence="2" type="primary">87</name>
    <name evidence="2" type="ORF">MACNCHEESE_87</name>
</gene>
<protein>
    <submittedName>
        <fullName evidence="2">Uncharacterized protein</fullName>
    </submittedName>
</protein>
<evidence type="ECO:0000256" key="1">
    <source>
        <dbReference type="SAM" id="Phobius"/>
    </source>
</evidence>
<dbReference type="GeneID" id="40235397"/>
<evidence type="ECO:0000313" key="2">
    <source>
        <dbReference type="EMBL" id="AFN37775.1"/>
    </source>
</evidence>
<feature type="transmembrane region" description="Helical" evidence="1">
    <location>
        <begin position="76"/>
        <end position="97"/>
    </location>
</feature>
<keyword evidence="1" id="KW-0472">Membrane</keyword>
<name>I6W7Z1_9CAUD</name>
<sequence length="155" mass="17399">MTDRKGLGPIASVEIDGVLYTDEWPIRAQRKDPVQTLQFALNSMTETLGYALGFNMTPKPPTVREALVDVVDAGRVFLRVLFAAIAAGFARLGAAVAGRWRKLRARAWGRSRGPLIRLWDAEYNLVQIIARGEVESARAWLRRQARFVWAVLRHG</sequence>
<dbReference type="EMBL" id="JX042579">
    <property type="protein sequence ID" value="AFN37775.1"/>
    <property type="molecule type" value="Genomic_DNA"/>
</dbReference>
<keyword evidence="1" id="KW-0812">Transmembrane</keyword>
<accession>I6W7Z1</accession>
<dbReference type="Proteomes" id="UP000009002">
    <property type="component" value="Segment"/>
</dbReference>
<keyword evidence="3" id="KW-1185">Reference proteome</keyword>
<dbReference type="KEGG" id="vg:40235397"/>
<reference evidence="3" key="1">
    <citation type="submission" date="2012-05" db="EMBL/GenBank/DDBJ databases">
        <authorList>
            <person name="Everding T.M."/>
            <person name="Alkanani M.S."/>
            <person name="Bell A.C."/>
            <person name="Bohner A."/>
            <person name="Burghgraef A.L."/>
            <person name="DeVries J.T."/>
            <person name="Hooker S.J."/>
            <person name="Jansma C.A."/>
            <person name="Lang J.M."/>
            <person name="Lin J.Y."/>
            <person name="Newhof J.T."/>
            <person name="Noyes I.C.B."/>
            <person name="Schultz L.N."/>
            <person name="Stewart S.L."/>
            <person name="VandeHaar P.S."/>
            <person name="Vasquez J.A."/>
            <person name="Veldkamp K.L."/>
            <person name="Venema K.M."/>
            <person name="Westra V.A."/>
            <person name="Wrobel K.E."/>
            <person name="Harris A.D."/>
            <person name="Wertz J.T."/>
            <person name="DeJong R.J."/>
            <person name="Buck G.A."/>
            <person name="Campbell R."/>
            <person name="Carvalho M.R."/>
            <person name="Johnson A."/>
            <person name="Kettlewell J.M."/>
            <person name="Lee V."/>
            <person name="Loviza R."/>
            <person name="Renner D."/>
            <person name="Serrano M.G."/>
            <person name="Voegtly L.J."/>
            <person name="Walstead R."/>
            <person name="Wang Y.P."/>
            <person name="Bradley K.W."/>
            <person name="Khaja R."/>
            <person name="Lewis M.F."/>
            <person name="Barker L.P."/>
            <person name="Asai D.J."/>
            <person name="Bowman C.A."/>
            <person name="Russell D.A."/>
            <person name="Pope W.H."/>
            <person name="Jacobs-Sera D."/>
            <person name="Hendrix R.W."/>
            <person name="Hatfull G.F."/>
        </authorList>
    </citation>
    <scope>NUCLEOTIDE SEQUENCE [LARGE SCALE GENOMIC DNA]</scope>
</reference>
<organism evidence="2 3">
    <name type="scientific">Mycobacterium phage MacnCheese</name>
    <dbReference type="NCBI Taxonomy" id="2927982"/>
    <lineage>
        <taxon>Viruses</taxon>
        <taxon>Duplodnaviria</taxon>
        <taxon>Heunggongvirae</taxon>
        <taxon>Uroviricota</taxon>
        <taxon>Caudoviricetes</taxon>
        <taxon>Weiservirinae</taxon>
        <taxon>Keshuvirus</taxon>
        <taxon>Keshuvirus macncheese</taxon>
    </lineage>
</organism>
<dbReference type="RefSeq" id="YP_009638645.1">
    <property type="nucleotide sequence ID" value="NC_042338.1"/>
</dbReference>
<keyword evidence="1" id="KW-1133">Transmembrane helix</keyword>
<proteinExistence type="predicted"/>
<evidence type="ECO:0000313" key="3">
    <source>
        <dbReference type="Proteomes" id="UP000009002"/>
    </source>
</evidence>